<comment type="caution">
    <text evidence="8">The sequence shown here is derived from an EMBL/GenBank/DDBJ whole genome shotgun (WGS) entry which is preliminary data.</text>
</comment>
<evidence type="ECO:0000256" key="2">
    <source>
        <dbReference type="ARBA" id="ARBA00006730"/>
    </source>
</evidence>
<keyword evidence="9" id="KW-1185">Reference proteome</keyword>
<evidence type="ECO:0000256" key="4">
    <source>
        <dbReference type="ARBA" id="ARBA00022827"/>
    </source>
</evidence>
<dbReference type="PANTHER" id="PTHR11530:SF30">
    <property type="entry name" value="FAD DEPENDENT OXIDOREDUCTASE DOMAIN-CONTAINING PROTEIN"/>
    <property type="match status" value="1"/>
</dbReference>
<dbReference type="EMBL" id="BQKY01000002">
    <property type="protein sequence ID" value="GJN87983.1"/>
    <property type="molecule type" value="Genomic_DNA"/>
</dbReference>
<keyword evidence="3" id="KW-0285">Flavoprotein</keyword>
<dbReference type="Gene3D" id="3.30.9.10">
    <property type="entry name" value="D-Amino Acid Oxidase, subunit A, domain 2"/>
    <property type="match status" value="1"/>
</dbReference>
<dbReference type="GO" id="GO:0003884">
    <property type="term" value="F:D-amino-acid oxidase activity"/>
    <property type="evidence" value="ECO:0007669"/>
    <property type="project" value="InterPro"/>
</dbReference>
<gene>
    <name evidence="8" type="ORF">Rhopal_000938-T1</name>
</gene>
<dbReference type="InterPro" id="IPR023209">
    <property type="entry name" value="DAO"/>
</dbReference>
<evidence type="ECO:0000256" key="5">
    <source>
        <dbReference type="ARBA" id="ARBA00023002"/>
    </source>
</evidence>
<keyword evidence="4 6" id="KW-0274">FAD</keyword>
<feature type="binding site" evidence="6">
    <location>
        <position position="162"/>
    </location>
    <ligand>
        <name>FAD</name>
        <dbReference type="ChEBI" id="CHEBI:57692"/>
    </ligand>
</feature>
<dbReference type="SUPFAM" id="SSF51971">
    <property type="entry name" value="Nucleotide-binding domain"/>
    <property type="match status" value="1"/>
</dbReference>
<name>A0AAV5GHC0_9BASI</name>
<comment type="similarity">
    <text evidence="2">Belongs to the DAMOX/DASOX family.</text>
</comment>
<dbReference type="Proteomes" id="UP001342314">
    <property type="component" value="Unassembled WGS sequence"/>
</dbReference>
<evidence type="ECO:0000256" key="6">
    <source>
        <dbReference type="PIRSR" id="PIRSR000189-1"/>
    </source>
</evidence>
<evidence type="ECO:0000313" key="9">
    <source>
        <dbReference type="Proteomes" id="UP001342314"/>
    </source>
</evidence>
<dbReference type="SUPFAM" id="SSF54373">
    <property type="entry name" value="FAD-linked reductases, C-terminal domain"/>
    <property type="match status" value="1"/>
</dbReference>
<dbReference type="PANTHER" id="PTHR11530">
    <property type="entry name" value="D-AMINO ACID OXIDASE"/>
    <property type="match status" value="1"/>
</dbReference>
<feature type="binding site" evidence="6">
    <location>
        <position position="341"/>
    </location>
    <ligand>
        <name>D-dopa</name>
        <dbReference type="ChEBI" id="CHEBI:149689"/>
    </ligand>
</feature>
<feature type="domain" description="FAD dependent oxidoreductase" evidence="7">
    <location>
        <begin position="6"/>
        <end position="356"/>
    </location>
</feature>
<sequence>MTVDQRIVVLGSGVVGLSAALALAQKGYRVHVLARDLPEDTYSQGFSSPWAGANWTPFMSREEGPRQAKWEEITFKKWQQLVPSGLAMVLKDTRRFAQTEQGLLGHWYKNVTPNYRPLPASECPPGAVGVTYDTLSVHAAQYCMYLAREAQKLGVTFERKSVLSIDEAFEGDAALVVNATGLGAKSIAGVEDPDVEPVRGQTVLVKSSCKRCTMDSSDYTTPAYIIPRPGGEVICGGTYMTGNWDLSPSPSTATRILEQCLRLDRSISSDGTLAGIEVVRHNVGLRPGRKGGARLEAEKITLPLVRGRGDKAQLALGLGKSGAGKGEPREVTVVHAYGFLGAGYQQSWGAALEVLELVEREVGAPKGWASKAKL</sequence>
<evidence type="ECO:0000259" key="7">
    <source>
        <dbReference type="Pfam" id="PF01266"/>
    </source>
</evidence>
<feature type="binding site" evidence="6">
    <location>
        <position position="286"/>
    </location>
    <ligand>
        <name>D-dopa</name>
        <dbReference type="ChEBI" id="CHEBI:149689"/>
    </ligand>
</feature>
<evidence type="ECO:0000256" key="1">
    <source>
        <dbReference type="ARBA" id="ARBA00001974"/>
    </source>
</evidence>
<protein>
    <recommendedName>
        <fullName evidence="7">FAD dependent oxidoreductase domain-containing protein</fullName>
    </recommendedName>
</protein>
<proteinExistence type="inferred from homology"/>
<organism evidence="8 9">
    <name type="scientific">Rhodotorula paludigena</name>
    <dbReference type="NCBI Taxonomy" id="86838"/>
    <lineage>
        <taxon>Eukaryota</taxon>
        <taxon>Fungi</taxon>
        <taxon>Dikarya</taxon>
        <taxon>Basidiomycota</taxon>
        <taxon>Pucciniomycotina</taxon>
        <taxon>Microbotryomycetes</taxon>
        <taxon>Sporidiobolales</taxon>
        <taxon>Sporidiobolaceae</taxon>
        <taxon>Rhodotorula</taxon>
    </lineage>
</organism>
<dbReference type="Gene3D" id="3.40.50.720">
    <property type="entry name" value="NAD(P)-binding Rossmann-like Domain"/>
    <property type="match status" value="1"/>
</dbReference>
<evidence type="ECO:0000256" key="3">
    <source>
        <dbReference type="ARBA" id="ARBA00022630"/>
    </source>
</evidence>
<reference evidence="8 9" key="1">
    <citation type="submission" date="2021-12" db="EMBL/GenBank/DDBJ databases">
        <title>High titer production of polyol ester of fatty acids by Rhodotorula paludigena BS15 towards product separation-free biomass refinery.</title>
        <authorList>
            <person name="Mano J."/>
            <person name="Ono H."/>
            <person name="Tanaka T."/>
            <person name="Naito K."/>
            <person name="Sushida H."/>
            <person name="Ike M."/>
            <person name="Tokuyasu K."/>
            <person name="Kitaoka M."/>
        </authorList>
    </citation>
    <scope>NUCLEOTIDE SEQUENCE [LARGE SCALE GENOMIC DNA]</scope>
    <source>
        <strain evidence="8 9">BS15</strain>
    </source>
</reference>
<dbReference type="GO" id="GO:0005737">
    <property type="term" value="C:cytoplasm"/>
    <property type="evidence" value="ECO:0007669"/>
    <property type="project" value="TreeGrafter"/>
</dbReference>
<accession>A0AAV5GHC0</accession>
<dbReference type="GO" id="GO:0019478">
    <property type="term" value="P:D-amino acid catabolic process"/>
    <property type="evidence" value="ECO:0007669"/>
    <property type="project" value="TreeGrafter"/>
</dbReference>
<keyword evidence="5" id="KW-0560">Oxidoreductase</keyword>
<dbReference type="PIRSF" id="PIRSF000189">
    <property type="entry name" value="D-aa_oxidase"/>
    <property type="match status" value="1"/>
</dbReference>
<comment type="cofactor">
    <cofactor evidence="1 6">
        <name>FAD</name>
        <dbReference type="ChEBI" id="CHEBI:57692"/>
    </cofactor>
</comment>
<dbReference type="Pfam" id="PF01266">
    <property type="entry name" value="DAO"/>
    <property type="match status" value="1"/>
</dbReference>
<feature type="binding site" evidence="6">
    <location>
        <position position="224"/>
    </location>
    <ligand>
        <name>D-dopa</name>
        <dbReference type="ChEBI" id="CHEBI:149689"/>
    </ligand>
</feature>
<evidence type="ECO:0000313" key="8">
    <source>
        <dbReference type="EMBL" id="GJN87983.1"/>
    </source>
</evidence>
<feature type="binding site" evidence="6">
    <location>
        <position position="180"/>
    </location>
    <ligand>
        <name>FAD</name>
        <dbReference type="ChEBI" id="CHEBI:57692"/>
    </ligand>
</feature>
<dbReference type="GO" id="GO:0071949">
    <property type="term" value="F:FAD binding"/>
    <property type="evidence" value="ECO:0007669"/>
    <property type="project" value="InterPro"/>
</dbReference>
<dbReference type="InterPro" id="IPR006076">
    <property type="entry name" value="FAD-dep_OxRdtase"/>
</dbReference>
<dbReference type="AlphaFoldDB" id="A0AAV5GHC0"/>